<dbReference type="AlphaFoldDB" id="A0A8R7TIS7"/>
<keyword evidence="1" id="KW-0732">Signal</keyword>
<feature type="signal peptide" evidence="1">
    <location>
        <begin position="1"/>
        <end position="17"/>
    </location>
</feature>
<dbReference type="Gramene" id="TuG1812G0200003393.01.T01">
    <property type="protein sequence ID" value="TuG1812G0200003393.01.T01"/>
    <property type="gene ID" value="TuG1812G0200003393.01"/>
</dbReference>
<accession>A0A8R7TIS7</accession>
<sequence length="69" mass="7731">MNLVNLVTILPLGSVFSVPSICQMGISSEVLWTKAFEDQCLNYISLRYSGGHGYYFTIMALVKIRNVDI</sequence>
<evidence type="ECO:0008006" key="4">
    <source>
        <dbReference type="Google" id="ProtNLM"/>
    </source>
</evidence>
<evidence type="ECO:0000313" key="3">
    <source>
        <dbReference type="Proteomes" id="UP000015106"/>
    </source>
</evidence>
<evidence type="ECO:0000313" key="2">
    <source>
        <dbReference type="EnsemblPlants" id="TuG1812G0200003393.01.T01"/>
    </source>
</evidence>
<feature type="chain" id="PRO_5035765821" description="Secreted protein" evidence="1">
    <location>
        <begin position="18"/>
        <end position="69"/>
    </location>
</feature>
<organism evidence="2 3">
    <name type="scientific">Triticum urartu</name>
    <name type="common">Red wild einkorn</name>
    <name type="synonym">Crithodium urartu</name>
    <dbReference type="NCBI Taxonomy" id="4572"/>
    <lineage>
        <taxon>Eukaryota</taxon>
        <taxon>Viridiplantae</taxon>
        <taxon>Streptophyta</taxon>
        <taxon>Embryophyta</taxon>
        <taxon>Tracheophyta</taxon>
        <taxon>Spermatophyta</taxon>
        <taxon>Magnoliopsida</taxon>
        <taxon>Liliopsida</taxon>
        <taxon>Poales</taxon>
        <taxon>Poaceae</taxon>
        <taxon>BOP clade</taxon>
        <taxon>Pooideae</taxon>
        <taxon>Triticodae</taxon>
        <taxon>Triticeae</taxon>
        <taxon>Triticinae</taxon>
        <taxon>Triticum</taxon>
    </lineage>
</organism>
<protein>
    <recommendedName>
        <fullName evidence="4">Secreted protein</fullName>
    </recommendedName>
</protein>
<keyword evidence="3" id="KW-1185">Reference proteome</keyword>
<dbReference type="Proteomes" id="UP000015106">
    <property type="component" value="Chromosome 2"/>
</dbReference>
<reference evidence="2" key="2">
    <citation type="submission" date="2018-03" db="EMBL/GenBank/DDBJ databases">
        <title>The Triticum urartu genome reveals the dynamic nature of wheat genome evolution.</title>
        <authorList>
            <person name="Ling H."/>
            <person name="Ma B."/>
            <person name="Shi X."/>
            <person name="Liu H."/>
            <person name="Dong L."/>
            <person name="Sun H."/>
            <person name="Cao Y."/>
            <person name="Gao Q."/>
            <person name="Zheng S."/>
            <person name="Li Y."/>
            <person name="Yu Y."/>
            <person name="Du H."/>
            <person name="Qi M."/>
            <person name="Li Y."/>
            <person name="Yu H."/>
            <person name="Cui Y."/>
            <person name="Wang N."/>
            <person name="Chen C."/>
            <person name="Wu H."/>
            <person name="Zhao Y."/>
            <person name="Zhang J."/>
            <person name="Li Y."/>
            <person name="Zhou W."/>
            <person name="Zhang B."/>
            <person name="Hu W."/>
            <person name="Eijk M."/>
            <person name="Tang J."/>
            <person name="Witsenboer H."/>
            <person name="Zhao S."/>
            <person name="Li Z."/>
            <person name="Zhang A."/>
            <person name="Wang D."/>
            <person name="Liang C."/>
        </authorList>
    </citation>
    <scope>NUCLEOTIDE SEQUENCE [LARGE SCALE GENOMIC DNA]</scope>
    <source>
        <strain evidence="2">cv. G1812</strain>
    </source>
</reference>
<dbReference type="EnsemblPlants" id="TuG1812G0200003393.01.T01">
    <property type="protein sequence ID" value="TuG1812G0200003393.01.T01"/>
    <property type="gene ID" value="TuG1812G0200003393.01"/>
</dbReference>
<name>A0A8R7TIS7_TRIUA</name>
<reference evidence="2" key="3">
    <citation type="submission" date="2022-06" db="UniProtKB">
        <authorList>
            <consortium name="EnsemblPlants"/>
        </authorList>
    </citation>
    <scope>IDENTIFICATION</scope>
</reference>
<evidence type="ECO:0000256" key="1">
    <source>
        <dbReference type="SAM" id="SignalP"/>
    </source>
</evidence>
<proteinExistence type="predicted"/>
<reference evidence="3" key="1">
    <citation type="journal article" date="2013" name="Nature">
        <title>Draft genome of the wheat A-genome progenitor Triticum urartu.</title>
        <authorList>
            <person name="Ling H.Q."/>
            <person name="Zhao S."/>
            <person name="Liu D."/>
            <person name="Wang J."/>
            <person name="Sun H."/>
            <person name="Zhang C."/>
            <person name="Fan H."/>
            <person name="Li D."/>
            <person name="Dong L."/>
            <person name="Tao Y."/>
            <person name="Gao C."/>
            <person name="Wu H."/>
            <person name="Li Y."/>
            <person name="Cui Y."/>
            <person name="Guo X."/>
            <person name="Zheng S."/>
            <person name="Wang B."/>
            <person name="Yu K."/>
            <person name="Liang Q."/>
            <person name="Yang W."/>
            <person name="Lou X."/>
            <person name="Chen J."/>
            <person name="Feng M."/>
            <person name="Jian J."/>
            <person name="Zhang X."/>
            <person name="Luo G."/>
            <person name="Jiang Y."/>
            <person name="Liu J."/>
            <person name="Wang Z."/>
            <person name="Sha Y."/>
            <person name="Zhang B."/>
            <person name="Wu H."/>
            <person name="Tang D."/>
            <person name="Shen Q."/>
            <person name="Xue P."/>
            <person name="Zou S."/>
            <person name="Wang X."/>
            <person name="Liu X."/>
            <person name="Wang F."/>
            <person name="Yang Y."/>
            <person name="An X."/>
            <person name="Dong Z."/>
            <person name="Zhang K."/>
            <person name="Zhang X."/>
            <person name="Luo M.C."/>
            <person name="Dvorak J."/>
            <person name="Tong Y."/>
            <person name="Wang J."/>
            <person name="Yang H."/>
            <person name="Li Z."/>
            <person name="Wang D."/>
            <person name="Zhang A."/>
            <person name="Wang J."/>
        </authorList>
    </citation>
    <scope>NUCLEOTIDE SEQUENCE</scope>
    <source>
        <strain evidence="3">cv. G1812</strain>
    </source>
</reference>